<keyword evidence="4 5" id="KW-0472">Membrane</keyword>
<evidence type="ECO:0000256" key="5">
    <source>
        <dbReference type="SAM" id="Phobius"/>
    </source>
</evidence>
<keyword evidence="2 5" id="KW-0812">Transmembrane</keyword>
<protein>
    <submittedName>
        <fullName evidence="6">DUF726 domain-containing protein</fullName>
    </submittedName>
</protein>
<dbReference type="RefSeq" id="WP_173285643.1">
    <property type="nucleotide sequence ID" value="NZ_CP054020.1"/>
</dbReference>
<sequence length="537" mass="57117">MFNNLKKSLDKGLKKASTLADDVKEVASSVTDTVSDLASDVSNKVEKTVSELSDEYLDSGLDQIESYCSWCFEKTTCTLSEKNSLSRNIYVCDNCGNKVTKCRACDNKAKYADNSEDSVSDEVGIWSGNFCAVHEGSIAKFETLAWKLETIGEYREIVQRSDRNYKKIGMTTAMTVGGVAAIAPMALMAAPAIGGAVGSSFLGLSGAAATNGGLAALGGGALAAGGAGMAGGVAVVTATGAALGGRYGAVIANSYYGDIEGFDIVRIKHGKQPVVICIDGFLTQEDLKSPDAWLEGIREKYPENEVYHVKWESKRLRDIADYSLVTGGKSGIGRGAKSLAMSASKKAAKKVAPLGMAFQALGVANNPWSVASVKAYQTGALLADIISRTDKEYILIGHSLGSRVIYSCLSALATKDKQFIDTVHLLAGAVNNTVEKDAGKAKGVNWFGIDKAVSGNIYNYYSSGDRILQTLYKVGEAVKFEDGEPIGRAGIEKCHKQKLTKIKNINAESAQENLGHTGYKPILKEIFALDLSKEDCK</sequence>
<dbReference type="PANTHER" id="PTHR17920">
    <property type="entry name" value="TRANSMEMBRANE AND COILED-COIL DOMAIN-CONTAINING PROTEIN 4 TMCO4"/>
    <property type="match status" value="1"/>
</dbReference>
<dbReference type="Pfam" id="PF05277">
    <property type="entry name" value="DUF726"/>
    <property type="match status" value="1"/>
</dbReference>
<accession>A0A7D4P5F3</accession>
<evidence type="ECO:0000313" key="6">
    <source>
        <dbReference type="EMBL" id="QKI89635.1"/>
    </source>
</evidence>
<dbReference type="GO" id="GO:0016020">
    <property type="term" value="C:membrane"/>
    <property type="evidence" value="ECO:0007669"/>
    <property type="project" value="UniProtKB-SubCell"/>
</dbReference>
<gene>
    <name evidence="6" type="ORF">HQN79_08670</name>
</gene>
<proteinExistence type="predicted"/>
<evidence type="ECO:0000256" key="4">
    <source>
        <dbReference type="ARBA" id="ARBA00023136"/>
    </source>
</evidence>
<dbReference type="KEGG" id="txa:HQN79_08670"/>
<organism evidence="6 7">
    <name type="scientific">Thiomicrorhabdus xiamenensis</name>
    <dbReference type="NCBI Taxonomy" id="2739063"/>
    <lineage>
        <taxon>Bacteria</taxon>
        <taxon>Pseudomonadati</taxon>
        <taxon>Pseudomonadota</taxon>
        <taxon>Gammaproteobacteria</taxon>
        <taxon>Thiotrichales</taxon>
        <taxon>Piscirickettsiaceae</taxon>
        <taxon>Thiomicrorhabdus</taxon>
    </lineage>
</organism>
<evidence type="ECO:0000313" key="7">
    <source>
        <dbReference type="Proteomes" id="UP000504724"/>
    </source>
</evidence>
<keyword evidence="3 5" id="KW-1133">Transmembrane helix</keyword>
<dbReference type="PANTHER" id="PTHR17920:SF3">
    <property type="entry name" value="TRANSMEMBRANE AND COILED-COIL DOMAIN-CONTAINING PROTEIN 4"/>
    <property type="match status" value="1"/>
</dbReference>
<evidence type="ECO:0000256" key="1">
    <source>
        <dbReference type="ARBA" id="ARBA00004141"/>
    </source>
</evidence>
<dbReference type="AlphaFoldDB" id="A0A7D4P5F3"/>
<reference evidence="6 7" key="1">
    <citation type="submission" date="2020-05" db="EMBL/GenBank/DDBJ databases">
        <title>Thiomicrorhabdus sediminis sp.nov. and Thiomicrorhabdus xiamenensis sp.nov., novel sulfur-oxidizing bacteria isolated from coastal sediment.</title>
        <authorList>
            <person name="Liu X."/>
        </authorList>
    </citation>
    <scope>NUCLEOTIDE SEQUENCE [LARGE SCALE GENOMIC DNA]</scope>
    <source>
        <strain evidence="6 7">G2</strain>
    </source>
</reference>
<evidence type="ECO:0000256" key="3">
    <source>
        <dbReference type="ARBA" id="ARBA00022989"/>
    </source>
</evidence>
<dbReference type="InterPro" id="IPR007941">
    <property type="entry name" value="DUF726"/>
</dbReference>
<feature type="transmembrane region" description="Helical" evidence="5">
    <location>
        <begin position="168"/>
        <end position="193"/>
    </location>
</feature>
<keyword evidence="7" id="KW-1185">Reference proteome</keyword>
<dbReference type="EMBL" id="CP054020">
    <property type="protein sequence ID" value="QKI89635.1"/>
    <property type="molecule type" value="Genomic_DNA"/>
</dbReference>
<evidence type="ECO:0000256" key="2">
    <source>
        <dbReference type="ARBA" id="ARBA00022692"/>
    </source>
</evidence>
<dbReference type="InterPro" id="IPR029058">
    <property type="entry name" value="AB_hydrolase_fold"/>
</dbReference>
<feature type="transmembrane region" description="Helical" evidence="5">
    <location>
        <begin position="213"/>
        <end position="236"/>
    </location>
</feature>
<dbReference type="SUPFAM" id="SSF53474">
    <property type="entry name" value="alpha/beta-Hydrolases"/>
    <property type="match status" value="1"/>
</dbReference>
<name>A0A7D4P5F3_9GAMM</name>
<dbReference type="Proteomes" id="UP000504724">
    <property type="component" value="Chromosome"/>
</dbReference>
<comment type="subcellular location">
    <subcellularLocation>
        <location evidence="1">Membrane</location>
        <topology evidence="1">Multi-pass membrane protein</topology>
    </subcellularLocation>
</comment>